<keyword evidence="8" id="KW-0547">Nucleotide-binding</keyword>
<dbReference type="SUPFAM" id="SSF55874">
    <property type="entry name" value="ATPase domain of HSP90 chaperone/DNA topoisomerase II/histidine kinase"/>
    <property type="match status" value="1"/>
</dbReference>
<evidence type="ECO:0000259" key="15">
    <source>
        <dbReference type="PROSITE" id="PS50109"/>
    </source>
</evidence>
<dbReference type="PROSITE" id="PS50885">
    <property type="entry name" value="HAMP"/>
    <property type="match status" value="1"/>
</dbReference>
<feature type="transmembrane region" description="Helical" evidence="14">
    <location>
        <begin position="141"/>
        <end position="164"/>
    </location>
</feature>
<dbReference type="SMART" id="SM00387">
    <property type="entry name" value="HATPase_c"/>
    <property type="match status" value="1"/>
</dbReference>
<evidence type="ECO:0000256" key="6">
    <source>
        <dbReference type="ARBA" id="ARBA00022679"/>
    </source>
</evidence>
<dbReference type="Gene3D" id="3.30.565.10">
    <property type="entry name" value="Histidine kinase-like ATPase, C-terminal domain"/>
    <property type="match status" value="1"/>
</dbReference>
<evidence type="ECO:0000313" key="18">
    <source>
        <dbReference type="Proteomes" id="UP000515708"/>
    </source>
</evidence>
<organism evidence="17 18">
    <name type="scientific">Microbacterium esteraromaticum</name>
    <dbReference type="NCBI Taxonomy" id="57043"/>
    <lineage>
        <taxon>Bacteria</taxon>
        <taxon>Bacillati</taxon>
        <taxon>Actinomycetota</taxon>
        <taxon>Actinomycetes</taxon>
        <taxon>Micrococcales</taxon>
        <taxon>Microbacteriaceae</taxon>
        <taxon>Microbacterium</taxon>
    </lineage>
</organism>
<dbReference type="Gene3D" id="6.10.340.10">
    <property type="match status" value="1"/>
</dbReference>
<dbReference type="PROSITE" id="PS50109">
    <property type="entry name" value="HIS_KIN"/>
    <property type="match status" value="1"/>
</dbReference>
<evidence type="ECO:0000256" key="8">
    <source>
        <dbReference type="ARBA" id="ARBA00022741"/>
    </source>
</evidence>
<evidence type="ECO:0000256" key="14">
    <source>
        <dbReference type="SAM" id="Phobius"/>
    </source>
</evidence>
<keyword evidence="11 14" id="KW-1133">Transmembrane helix</keyword>
<dbReference type="Proteomes" id="UP000515708">
    <property type="component" value="Chromosome"/>
</dbReference>
<dbReference type="InterPro" id="IPR036890">
    <property type="entry name" value="HATPase_C_sf"/>
</dbReference>
<comment type="catalytic activity">
    <reaction evidence="1">
        <text>ATP + protein L-histidine = ADP + protein N-phospho-L-histidine.</text>
        <dbReference type="EC" id="2.7.13.3"/>
    </reaction>
</comment>
<protein>
    <recommendedName>
        <fullName evidence="3">histidine kinase</fullName>
        <ecNumber evidence="3">2.7.13.3</ecNumber>
    </recommendedName>
</protein>
<keyword evidence="4" id="KW-1003">Cell membrane</keyword>
<dbReference type="InterPro" id="IPR005467">
    <property type="entry name" value="His_kinase_dom"/>
</dbReference>
<comment type="subcellular location">
    <subcellularLocation>
        <location evidence="2">Cell membrane</location>
        <topology evidence="2">Multi-pass membrane protein</topology>
    </subcellularLocation>
</comment>
<dbReference type="PANTHER" id="PTHR44936">
    <property type="entry name" value="SENSOR PROTEIN CREC"/>
    <property type="match status" value="1"/>
</dbReference>
<name>A0A7D8ADY7_9MICO</name>
<feature type="region of interest" description="Disordered" evidence="13">
    <location>
        <begin position="366"/>
        <end position="389"/>
    </location>
</feature>
<keyword evidence="9 17" id="KW-0418">Kinase</keyword>
<evidence type="ECO:0000256" key="7">
    <source>
        <dbReference type="ARBA" id="ARBA00022692"/>
    </source>
</evidence>
<evidence type="ECO:0000256" key="1">
    <source>
        <dbReference type="ARBA" id="ARBA00000085"/>
    </source>
</evidence>
<dbReference type="Pfam" id="PF00512">
    <property type="entry name" value="HisKA"/>
    <property type="match status" value="1"/>
</dbReference>
<evidence type="ECO:0000256" key="10">
    <source>
        <dbReference type="ARBA" id="ARBA00022840"/>
    </source>
</evidence>
<keyword evidence="6" id="KW-0808">Transferase</keyword>
<dbReference type="InterPro" id="IPR003660">
    <property type="entry name" value="HAMP_dom"/>
</dbReference>
<dbReference type="Pfam" id="PF02518">
    <property type="entry name" value="HATPase_c"/>
    <property type="match status" value="1"/>
</dbReference>
<dbReference type="AlphaFoldDB" id="A0A7D8ADY7"/>
<dbReference type="CDD" id="cd00082">
    <property type="entry name" value="HisKA"/>
    <property type="match status" value="1"/>
</dbReference>
<dbReference type="SUPFAM" id="SSF47384">
    <property type="entry name" value="Homodimeric domain of signal transducing histidine kinase"/>
    <property type="match status" value="1"/>
</dbReference>
<proteinExistence type="predicted"/>
<evidence type="ECO:0000256" key="13">
    <source>
        <dbReference type="SAM" id="MobiDB-lite"/>
    </source>
</evidence>
<evidence type="ECO:0000256" key="11">
    <source>
        <dbReference type="ARBA" id="ARBA00022989"/>
    </source>
</evidence>
<evidence type="ECO:0000259" key="16">
    <source>
        <dbReference type="PROSITE" id="PS50885"/>
    </source>
</evidence>
<dbReference type="PANTHER" id="PTHR44936:SF9">
    <property type="entry name" value="SENSOR PROTEIN CREC"/>
    <property type="match status" value="1"/>
</dbReference>
<sequence>MCASPRCEGSASGSTRAPPMRERLIVAFLALALGIIALYGVPRIIMVADLVHASENQYADRMAGMVAAVIDDRDEPVDEAFLASLLTEGESVEYRPADGDAVRAGSTPVGNDITRSSDVSAGGAVAFTRSGEVVAERVTTAIAPVIVIGIGLLVVSAVVAVLLARSLSRPFLRIVETVRQIGRGNLQPSPEPLRIPEAKAIDAALRDSAATLERRIRREHEFAANASHQLRTPITALRLELEDLSLWPETAPAVREQLDHAVREIDRLADAISQLLEFARGGTPGSGTFEPLHDSLRAAASRWNAQAGASGRRIRVSASGSALGDAPAAASQILDVLLHNAIAHGRGDITVSGERRSEYVTVQVADQGPRPSGNQIFQRRPEQRSATSGEGIGLALSAELAESLGGHLLLEGAPTTTFSLILPAR</sequence>
<evidence type="ECO:0000256" key="2">
    <source>
        <dbReference type="ARBA" id="ARBA00004651"/>
    </source>
</evidence>
<dbReference type="InterPro" id="IPR003661">
    <property type="entry name" value="HisK_dim/P_dom"/>
</dbReference>
<feature type="domain" description="HAMP" evidence="16">
    <location>
        <begin position="165"/>
        <end position="217"/>
    </location>
</feature>
<dbReference type="InterPro" id="IPR003594">
    <property type="entry name" value="HATPase_dom"/>
</dbReference>
<keyword evidence="7 14" id="KW-0812">Transmembrane</keyword>
<dbReference type="SMART" id="SM00388">
    <property type="entry name" value="HisKA"/>
    <property type="match status" value="1"/>
</dbReference>
<keyword evidence="10" id="KW-0067">ATP-binding</keyword>
<evidence type="ECO:0000256" key="9">
    <source>
        <dbReference type="ARBA" id="ARBA00022777"/>
    </source>
</evidence>
<dbReference type="Gene3D" id="1.10.287.130">
    <property type="match status" value="1"/>
</dbReference>
<evidence type="ECO:0000256" key="12">
    <source>
        <dbReference type="ARBA" id="ARBA00023012"/>
    </source>
</evidence>
<feature type="transmembrane region" description="Helical" evidence="14">
    <location>
        <begin position="24"/>
        <end position="45"/>
    </location>
</feature>
<dbReference type="InterPro" id="IPR050980">
    <property type="entry name" value="2C_sensor_his_kinase"/>
</dbReference>
<evidence type="ECO:0000256" key="5">
    <source>
        <dbReference type="ARBA" id="ARBA00022553"/>
    </source>
</evidence>
<dbReference type="EC" id="2.7.13.3" evidence="3"/>
<dbReference type="EMBL" id="CP043732">
    <property type="protein sequence ID" value="QMU96642.1"/>
    <property type="molecule type" value="Genomic_DNA"/>
</dbReference>
<evidence type="ECO:0000256" key="4">
    <source>
        <dbReference type="ARBA" id="ARBA00022475"/>
    </source>
</evidence>
<keyword evidence="12" id="KW-0902">Two-component regulatory system</keyword>
<dbReference type="GO" id="GO:0005524">
    <property type="term" value="F:ATP binding"/>
    <property type="evidence" value="ECO:0007669"/>
    <property type="project" value="UniProtKB-KW"/>
</dbReference>
<keyword evidence="14" id="KW-0472">Membrane</keyword>
<evidence type="ECO:0000256" key="3">
    <source>
        <dbReference type="ARBA" id="ARBA00012438"/>
    </source>
</evidence>
<dbReference type="GO" id="GO:0000155">
    <property type="term" value="F:phosphorelay sensor kinase activity"/>
    <property type="evidence" value="ECO:0007669"/>
    <property type="project" value="InterPro"/>
</dbReference>
<keyword evidence="5" id="KW-0597">Phosphoprotein</keyword>
<evidence type="ECO:0000313" key="17">
    <source>
        <dbReference type="EMBL" id="QMU96642.1"/>
    </source>
</evidence>
<gene>
    <name evidence="17" type="ORF">FVO59_04995</name>
</gene>
<reference evidence="17 18" key="1">
    <citation type="journal article" date="2020" name="Front. Microbiol.">
        <title>Design of Bacterial Strain-Specific qPCR Assays Using NGS Data and Publicly Available Resources and Its Application to Track Biocontrol Strains.</title>
        <authorList>
            <person name="Hernandez I."/>
            <person name="Sant C."/>
            <person name="Martinez R."/>
            <person name="Fernandez C."/>
        </authorList>
    </citation>
    <scope>NUCLEOTIDE SEQUENCE [LARGE SCALE GENOMIC DNA]</scope>
    <source>
        <strain evidence="17 18">B24</strain>
    </source>
</reference>
<dbReference type="InterPro" id="IPR036097">
    <property type="entry name" value="HisK_dim/P_sf"/>
</dbReference>
<dbReference type="GO" id="GO:0005886">
    <property type="term" value="C:plasma membrane"/>
    <property type="evidence" value="ECO:0007669"/>
    <property type="project" value="UniProtKB-SubCell"/>
</dbReference>
<feature type="domain" description="Histidine kinase" evidence="15">
    <location>
        <begin position="225"/>
        <end position="425"/>
    </location>
</feature>
<accession>A0A7D8ADY7</accession>